<evidence type="ECO:0000313" key="4">
    <source>
        <dbReference type="WBParaSite" id="nRc.2.0.1.t27609-RA"/>
    </source>
</evidence>
<dbReference type="Proteomes" id="UP000887565">
    <property type="component" value="Unplaced"/>
</dbReference>
<feature type="domain" description="Transposase Tc1-like" evidence="2">
    <location>
        <begin position="14"/>
        <end position="72"/>
    </location>
</feature>
<dbReference type="WBParaSite" id="nRc.2.0.1.t27609-RA">
    <property type="protein sequence ID" value="nRc.2.0.1.t27609-RA"/>
    <property type="gene ID" value="nRc.2.0.1.g27609"/>
</dbReference>
<reference evidence="4" key="1">
    <citation type="submission" date="2022-11" db="UniProtKB">
        <authorList>
            <consortium name="WormBaseParasite"/>
        </authorList>
    </citation>
    <scope>IDENTIFICATION</scope>
</reference>
<feature type="compositionally biased region" description="Polar residues" evidence="1">
    <location>
        <begin position="29"/>
        <end position="45"/>
    </location>
</feature>
<evidence type="ECO:0000259" key="2">
    <source>
        <dbReference type="Pfam" id="PF01498"/>
    </source>
</evidence>
<dbReference type="GO" id="GO:0015074">
    <property type="term" value="P:DNA integration"/>
    <property type="evidence" value="ECO:0007669"/>
    <property type="project" value="InterPro"/>
</dbReference>
<proteinExistence type="predicted"/>
<sequence>RSGRPSKTNEVGDHQIVRISLADRRKSSQDIANEYNSGQTQPVSRQTISPHILKGGLAARVAVKRPFINEVNH</sequence>
<dbReference type="GO" id="GO:0003677">
    <property type="term" value="F:DNA binding"/>
    <property type="evidence" value="ECO:0007669"/>
    <property type="project" value="InterPro"/>
</dbReference>
<protein>
    <submittedName>
        <fullName evidence="4">Transposase Tc1-like domain-containing protein</fullName>
    </submittedName>
</protein>
<dbReference type="Pfam" id="PF01498">
    <property type="entry name" value="HTH_Tnp_Tc3_2"/>
    <property type="match status" value="1"/>
</dbReference>
<name>A0A915JN01_ROMCU</name>
<accession>A0A915JN01</accession>
<feature type="region of interest" description="Disordered" evidence="1">
    <location>
        <begin position="21"/>
        <end position="45"/>
    </location>
</feature>
<evidence type="ECO:0000256" key="1">
    <source>
        <dbReference type="SAM" id="MobiDB-lite"/>
    </source>
</evidence>
<dbReference type="InterPro" id="IPR002492">
    <property type="entry name" value="Transposase_Tc1-like"/>
</dbReference>
<dbReference type="GO" id="GO:0006313">
    <property type="term" value="P:DNA transposition"/>
    <property type="evidence" value="ECO:0007669"/>
    <property type="project" value="InterPro"/>
</dbReference>
<dbReference type="AlphaFoldDB" id="A0A915JN01"/>
<evidence type="ECO:0000313" key="3">
    <source>
        <dbReference type="Proteomes" id="UP000887565"/>
    </source>
</evidence>
<keyword evidence="3" id="KW-1185">Reference proteome</keyword>
<organism evidence="3 4">
    <name type="scientific">Romanomermis culicivorax</name>
    <name type="common">Nematode worm</name>
    <dbReference type="NCBI Taxonomy" id="13658"/>
    <lineage>
        <taxon>Eukaryota</taxon>
        <taxon>Metazoa</taxon>
        <taxon>Ecdysozoa</taxon>
        <taxon>Nematoda</taxon>
        <taxon>Enoplea</taxon>
        <taxon>Dorylaimia</taxon>
        <taxon>Mermithida</taxon>
        <taxon>Mermithoidea</taxon>
        <taxon>Mermithidae</taxon>
        <taxon>Romanomermis</taxon>
    </lineage>
</organism>